<gene>
    <name evidence="1" type="ORF">TSIB3V08_LOCUS296</name>
</gene>
<name>A0A7R9FV80_TIMSH</name>
<dbReference type="AlphaFoldDB" id="A0A7R9FV80"/>
<protein>
    <submittedName>
        <fullName evidence="1">Uncharacterized protein</fullName>
    </submittedName>
</protein>
<organism evidence="1">
    <name type="scientific">Timema shepardi</name>
    <name type="common">Walking stick</name>
    <dbReference type="NCBI Taxonomy" id="629360"/>
    <lineage>
        <taxon>Eukaryota</taxon>
        <taxon>Metazoa</taxon>
        <taxon>Ecdysozoa</taxon>
        <taxon>Arthropoda</taxon>
        <taxon>Hexapoda</taxon>
        <taxon>Insecta</taxon>
        <taxon>Pterygota</taxon>
        <taxon>Neoptera</taxon>
        <taxon>Polyneoptera</taxon>
        <taxon>Phasmatodea</taxon>
        <taxon>Timematodea</taxon>
        <taxon>Timematoidea</taxon>
        <taxon>Timematidae</taxon>
        <taxon>Timema</taxon>
    </lineage>
</organism>
<proteinExistence type="predicted"/>
<accession>A0A7R9FV80</accession>
<dbReference type="EMBL" id="OC000067">
    <property type="protein sequence ID" value="CAD7256005.1"/>
    <property type="molecule type" value="Genomic_DNA"/>
</dbReference>
<sequence>MVVYEEEINIKQKLKINKKLSNTTNEIHHLNKTLVPTLESKITQLKDEIISTEDNKHHIYEMNRIKLLLEERSHVINEMTDYKTKGYLHQKKMVAQLKEEMENNYKNFQTELNIFSHFSQKIKTQMLENFHDKMKSTLNEATQKTDVLKFRGVRYKYTDVNKRLSFSRIISQIPSDIMIREIPTIDFHSPVGASISEKKLFTKRAKIGSYAYKRHNVGVVHSLTSYIHLGNQQLKGWFDVINIHSEPGTHSALRPLAVQRLPSLRDEL</sequence>
<evidence type="ECO:0000313" key="1">
    <source>
        <dbReference type="EMBL" id="CAD7256005.1"/>
    </source>
</evidence>
<reference evidence="1" key="1">
    <citation type="submission" date="2020-11" db="EMBL/GenBank/DDBJ databases">
        <authorList>
            <person name="Tran Van P."/>
        </authorList>
    </citation>
    <scope>NUCLEOTIDE SEQUENCE</scope>
</reference>